<dbReference type="RefSeq" id="WP_045070771.1">
    <property type="nucleotide sequence ID" value="NZ_CP079698.1"/>
</dbReference>
<proteinExistence type="predicted"/>
<evidence type="ECO:0000313" key="4">
    <source>
        <dbReference type="Proteomes" id="UP001185927"/>
    </source>
</evidence>
<keyword evidence="2" id="KW-1133">Transmembrane helix</keyword>
<accession>A0ABU4BRW0</accession>
<sequence length="78" mass="8355">MSDYDDIGNSTEEHEETSKSKRPSALLLIAGIAAFLVSGWALLGPFSLAPAADIQFRWLFVGAAVIAGLLLVILPNRK</sequence>
<gene>
    <name evidence="3" type="ORF">R3Q16_10110</name>
</gene>
<evidence type="ECO:0000313" key="3">
    <source>
        <dbReference type="EMBL" id="MDV6266954.1"/>
    </source>
</evidence>
<feature type="transmembrane region" description="Helical" evidence="2">
    <location>
        <begin position="25"/>
        <end position="43"/>
    </location>
</feature>
<keyword evidence="2" id="KW-0812">Transmembrane</keyword>
<feature type="transmembrane region" description="Helical" evidence="2">
    <location>
        <begin position="55"/>
        <end position="74"/>
    </location>
</feature>
<feature type="region of interest" description="Disordered" evidence="1">
    <location>
        <begin position="1"/>
        <end position="22"/>
    </location>
</feature>
<evidence type="ECO:0000256" key="1">
    <source>
        <dbReference type="SAM" id="MobiDB-lite"/>
    </source>
</evidence>
<evidence type="ECO:0000256" key="2">
    <source>
        <dbReference type="SAM" id="Phobius"/>
    </source>
</evidence>
<organism evidence="3 4">
    <name type="scientific">Rhodococcus globerulus</name>
    <dbReference type="NCBI Taxonomy" id="33008"/>
    <lineage>
        <taxon>Bacteria</taxon>
        <taxon>Bacillati</taxon>
        <taxon>Actinomycetota</taxon>
        <taxon>Actinomycetes</taxon>
        <taxon>Mycobacteriales</taxon>
        <taxon>Nocardiaceae</taxon>
        <taxon>Rhodococcus</taxon>
    </lineage>
</organism>
<evidence type="ECO:0008006" key="5">
    <source>
        <dbReference type="Google" id="ProtNLM"/>
    </source>
</evidence>
<protein>
    <recommendedName>
        <fullName evidence="5">Integral membrane protein</fullName>
    </recommendedName>
</protein>
<comment type="caution">
    <text evidence="3">The sequence shown here is derived from an EMBL/GenBank/DDBJ whole genome shotgun (WGS) entry which is preliminary data.</text>
</comment>
<name>A0ABU4BRW0_RHOGO</name>
<dbReference type="EMBL" id="JAWLKB010000004">
    <property type="protein sequence ID" value="MDV6266954.1"/>
    <property type="molecule type" value="Genomic_DNA"/>
</dbReference>
<reference evidence="3 4" key="1">
    <citation type="submission" date="2023-10" db="EMBL/GenBank/DDBJ databases">
        <title>Development of a sustainable strategy for remediation of hydrocarbon-contaminated territories based on the waste exchange concept.</title>
        <authorList>
            <person name="Krivoruchko A."/>
        </authorList>
    </citation>
    <scope>NUCLEOTIDE SEQUENCE [LARGE SCALE GENOMIC DNA]</scope>
    <source>
        <strain evidence="3 4">IEGM 1203</strain>
    </source>
</reference>
<keyword evidence="4" id="KW-1185">Reference proteome</keyword>
<dbReference type="Proteomes" id="UP001185927">
    <property type="component" value="Unassembled WGS sequence"/>
</dbReference>
<keyword evidence="2" id="KW-0472">Membrane</keyword>